<dbReference type="InterPro" id="IPR029020">
    <property type="entry name" value="Ammonium/urea_transptr"/>
</dbReference>
<feature type="non-terminal residue" evidence="6">
    <location>
        <position position="66"/>
    </location>
</feature>
<comment type="subcellular location">
    <subcellularLocation>
        <location evidence="1">Membrane</location>
        <topology evidence="1">Multi-pass membrane protein</topology>
    </subcellularLocation>
</comment>
<organism evidence="6 7">
    <name type="scientific">Metaplanococcus flavidus</name>
    <dbReference type="NCBI Taxonomy" id="569883"/>
    <lineage>
        <taxon>Bacteria</taxon>
        <taxon>Bacillati</taxon>
        <taxon>Bacillota</taxon>
        <taxon>Bacilli</taxon>
        <taxon>Bacillales</taxon>
        <taxon>Caryophanaceae</taxon>
        <taxon>Metaplanococcus</taxon>
    </lineage>
</organism>
<dbReference type="Proteomes" id="UP001597109">
    <property type="component" value="Unassembled WGS sequence"/>
</dbReference>
<name>A0ABW3LH78_9BACL</name>
<keyword evidence="4 5" id="KW-0472">Membrane</keyword>
<evidence type="ECO:0000256" key="2">
    <source>
        <dbReference type="ARBA" id="ARBA00022692"/>
    </source>
</evidence>
<keyword evidence="7" id="KW-1185">Reference proteome</keyword>
<evidence type="ECO:0000313" key="6">
    <source>
        <dbReference type="EMBL" id="MFD1032838.1"/>
    </source>
</evidence>
<evidence type="ECO:0000313" key="7">
    <source>
        <dbReference type="Proteomes" id="UP001597109"/>
    </source>
</evidence>
<evidence type="ECO:0000256" key="5">
    <source>
        <dbReference type="SAM" id="Phobius"/>
    </source>
</evidence>
<sequence>MEAVQSSVDMIWIMLGAMLVFFMHAGFAMVEMCNAIEKCRRMQWKVQKLASLPFYHYFCRDSAFET</sequence>
<dbReference type="Gene3D" id="1.10.3430.10">
    <property type="entry name" value="Ammonium transporter AmtB like domains"/>
    <property type="match status" value="1"/>
</dbReference>
<proteinExistence type="predicted"/>
<evidence type="ECO:0000256" key="3">
    <source>
        <dbReference type="ARBA" id="ARBA00022989"/>
    </source>
</evidence>
<accession>A0ABW3LH78</accession>
<evidence type="ECO:0000256" key="4">
    <source>
        <dbReference type="ARBA" id="ARBA00023136"/>
    </source>
</evidence>
<gene>
    <name evidence="6" type="ORF">ACFQ1X_15510</name>
</gene>
<dbReference type="SUPFAM" id="SSF111352">
    <property type="entry name" value="Ammonium transporter"/>
    <property type="match status" value="1"/>
</dbReference>
<dbReference type="EMBL" id="JBHTKI010000038">
    <property type="protein sequence ID" value="MFD1032838.1"/>
    <property type="molecule type" value="Genomic_DNA"/>
</dbReference>
<feature type="transmembrane region" description="Helical" evidence="5">
    <location>
        <begin position="12"/>
        <end position="33"/>
    </location>
</feature>
<keyword evidence="3 5" id="KW-1133">Transmembrane helix</keyword>
<keyword evidence="2 5" id="KW-0812">Transmembrane</keyword>
<reference evidence="7" key="1">
    <citation type="journal article" date="2019" name="Int. J. Syst. Evol. Microbiol.">
        <title>The Global Catalogue of Microorganisms (GCM) 10K type strain sequencing project: providing services to taxonomists for standard genome sequencing and annotation.</title>
        <authorList>
            <consortium name="The Broad Institute Genomics Platform"/>
            <consortium name="The Broad Institute Genome Sequencing Center for Infectious Disease"/>
            <person name="Wu L."/>
            <person name="Ma J."/>
        </authorList>
    </citation>
    <scope>NUCLEOTIDE SEQUENCE [LARGE SCALE GENOMIC DNA]</scope>
    <source>
        <strain evidence="7">CCUG 56756</strain>
    </source>
</reference>
<evidence type="ECO:0000256" key="1">
    <source>
        <dbReference type="ARBA" id="ARBA00004141"/>
    </source>
</evidence>
<comment type="caution">
    <text evidence="6">The sequence shown here is derived from an EMBL/GenBank/DDBJ whole genome shotgun (WGS) entry which is preliminary data.</text>
</comment>
<dbReference type="RefSeq" id="WP_379083325.1">
    <property type="nucleotide sequence ID" value="NZ_JBHTKI010000038.1"/>
</dbReference>
<protein>
    <submittedName>
        <fullName evidence="6">Uncharacterized protein</fullName>
    </submittedName>
</protein>